<organism evidence="8 9">
    <name type="scientific">Flavobacterium muglaense</name>
    <dbReference type="NCBI Taxonomy" id="2764716"/>
    <lineage>
        <taxon>Bacteria</taxon>
        <taxon>Pseudomonadati</taxon>
        <taxon>Bacteroidota</taxon>
        <taxon>Flavobacteriia</taxon>
        <taxon>Flavobacteriales</taxon>
        <taxon>Flavobacteriaceae</taxon>
        <taxon>Flavobacterium</taxon>
    </lineage>
</organism>
<evidence type="ECO:0000256" key="3">
    <source>
        <dbReference type="ARBA" id="ARBA00022553"/>
    </source>
</evidence>
<reference evidence="8 9" key="1">
    <citation type="submission" date="2020-08" db="EMBL/GenBank/DDBJ databases">
        <title>Description of novel Flavobacterium F-392 isolate.</title>
        <authorList>
            <person name="Saticioglu I.B."/>
            <person name="Duman M."/>
            <person name="Altun S."/>
        </authorList>
    </citation>
    <scope>NUCLEOTIDE SEQUENCE [LARGE SCALE GENOMIC DNA]</scope>
    <source>
        <strain evidence="8 9">F-392</strain>
    </source>
</reference>
<dbReference type="InterPro" id="IPR003594">
    <property type="entry name" value="HATPase_dom"/>
</dbReference>
<accession>A0A923MX53</accession>
<proteinExistence type="predicted"/>
<dbReference type="PROSITE" id="PS50113">
    <property type="entry name" value="PAC"/>
    <property type="match status" value="1"/>
</dbReference>
<keyword evidence="3" id="KW-0597">Phosphoprotein</keyword>
<evidence type="ECO:0000313" key="9">
    <source>
        <dbReference type="Proteomes" id="UP000641454"/>
    </source>
</evidence>
<dbReference type="InterPro" id="IPR000700">
    <property type="entry name" value="PAS-assoc_C"/>
</dbReference>
<evidence type="ECO:0000256" key="2">
    <source>
        <dbReference type="ARBA" id="ARBA00012438"/>
    </source>
</evidence>
<protein>
    <recommendedName>
        <fullName evidence="2">histidine kinase</fullName>
        <ecNumber evidence="2">2.7.13.3</ecNumber>
    </recommendedName>
</protein>
<dbReference type="PANTHER" id="PTHR43304">
    <property type="entry name" value="PHYTOCHROME-LIKE PROTEIN CPH1"/>
    <property type="match status" value="1"/>
</dbReference>
<dbReference type="InterPro" id="IPR035965">
    <property type="entry name" value="PAS-like_dom_sf"/>
</dbReference>
<keyword evidence="5" id="KW-0418">Kinase</keyword>
<keyword evidence="4" id="KW-0808">Transferase</keyword>
<evidence type="ECO:0000256" key="5">
    <source>
        <dbReference type="ARBA" id="ARBA00022777"/>
    </source>
</evidence>
<dbReference type="InterPro" id="IPR005467">
    <property type="entry name" value="His_kinase_dom"/>
</dbReference>
<dbReference type="EMBL" id="JACRUL010000002">
    <property type="protein sequence ID" value="MBC5843137.1"/>
    <property type="molecule type" value="Genomic_DNA"/>
</dbReference>
<dbReference type="AlphaFoldDB" id="A0A923MX53"/>
<dbReference type="GO" id="GO:0004673">
    <property type="term" value="F:protein histidine kinase activity"/>
    <property type="evidence" value="ECO:0007669"/>
    <property type="project" value="UniProtKB-EC"/>
</dbReference>
<dbReference type="InterPro" id="IPR000014">
    <property type="entry name" value="PAS"/>
</dbReference>
<keyword evidence="9" id="KW-1185">Reference proteome</keyword>
<evidence type="ECO:0000259" key="6">
    <source>
        <dbReference type="PROSITE" id="PS50109"/>
    </source>
</evidence>
<dbReference type="SUPFAM" id="SSF55874">
    <property type="entry name" value="ATPase domain of HSP90 chaperone/DNA topoisomerase II/histidine kinase"/>
    <property type="match status" value="1"/>
</dbReference>
<gene>
    <name evidence="8" type="ORF">H8R25_01610</name>
</gene>
<evidence type="ECO:0000259" key="7">
    <source>
        <dbReference type="PROSITE" id="PS50113"/>
    </source>
</evidence>
<sequence length="328" mass="37632">MLFLELTGYQLPEIIGKQPRTFLNGPETDCYTINQIDEAIRHQQSLKTVVLNYNKQKEKFWYESTITPVFDKTGNCTKIIFVGRDITAAKVKEIELRRIVDVTNNQNDKLLNFAHIVSHNIRSHASNLSMILDVIENADDVDEKLSYIEMFKEGTDKLSETIEYLNEIITIQKNTTIEKKEINLKKEIEKVKRTLCQSIVESDIQITTSFPTTLQVNVIPAYLESIVFNLISNAIKYKSPHRRPLLNIGYEINEQYTVITFKDNGLGLNLNKNGHKIFGMYKTFHGNNDARGIGLYLTKNQIEAMNGKIEVESEEGVGSVFKIYLNEK</sequence>
<dbReference type="PANTHER" id="PTHR43304:SF1">
    <property type="entry name" value="PAC DOMAIN-CONTAINING PROTEIN"/>
    <property type="match status" value="1"/>
</dbReference>
<dbReference type="SUPFAM" id="SSF55785">
    <property type="entry name" value="PYP-like sensor domain (PAS domain)"/>
    <property type="match status" value="1"/>
</dbReference>
<dbReference type="PRINTS" id="PR00344">
    <property type="entry name" value="BCTRLSENSOR"/>
</dbReference>
<dbReference type="SMART" id="SM00086">
    <property type="entry name" value="PAC"/>
    <property type="match status" value="1"/>
</dbReference>
<dbReference type="InterPro" id="IPR004358">
    <property type="entry name" value="Sig_transdc_His_kin-like_C"/>
</dbReference>
<evidence type="ECO:0000313" key="8">
    <source>
        <dbReference type="EMBL" id="MBC5843137.1"/>
    </source>
</evidence>
<feature type="domain" description="PAC" evidence="7">
    <location>
        <begin position="44"/>
        <end position="98"/>
    </location>
</feature>
<dbReference type="NCBIfam" id="TIGR00229">
    <property type="entry name" value="sensory_box"/>
    <property type="match status" value="1"/>
</dbReference>
<dbReference type="InterPro" id="IPR036890">
    <property type="entry name" value="HATPase_C_sf"/>
</dbReference>
<dbReference type="InterPro" id="IPR052162">
    <property type="entry name" value="Sensor_kinase/Photoreceptor"/>
</dbReference>
<dbReference type="SMART" id="SM00387">
    <property type="entry name" value="HATPase_c"/>
    <property type="match status" value="1"/>
</dbReference>
<evidence type="ECO:0000256" key="1">
    <source>
        <dbReference type="ARBA" id="ARBA00000085"/>
    </source>
</evidence>
<dbReference type="Proteomes" id="UP000641454">
    <property type="component" value="Unassembled WGS sequence"/>
</dbReference>
<dbReference type="EC" id="2.7.13.3" evidence="2"/>
<evidence type="ECO:0000256" key="4">
    <source>
        <dbReference type="ARBA" id="ARBA00022679"/>
    </source>
</evidence>
<comment type="caution">
    <text evidence="8">The sequence shown here is derived from an EMBL/GenBank/DDBJ whole genome shotgun (WGS) entry which is preliminary data.</text>
</comment>
<dbReference type="CDD" id="cd00130">
    <property type="entry name" value="PAS"/>
    <property type="match status" value="1"/>
</dbReference>
<comment type="catalytic activity">
    <reaction evidence="1">
        <text>ATP + protein L-histidine = ADP + protein N-phospho-L-histidine.</text>
        <dbReference type="EC" id="2.7.13.3"/>
    </reaction>
</comment>
<dbReference type="Pfam" id="PF02518">
    <property type="entry name" value="HATPase_c"/>
    <property type="match status" value="1"/>
</dbReference>
<dbReference type="Gene3D" id="3.30.450.20">
    <property type="entry name" value="PAS domain"/>
    <property type="match status" value="1"/>
</dbReference>
<dbReference type="InterPro" id="IPR001610">
    <property type="entry name" value="PAC"/>
</dbReference>
<feature type="domain" description="Histidine kinase" evidence="6">
    <location>
        <begin position="116"/>
        <end position="328"/>
    </location>
</feature>
<dbReference type="RefSeq" id="WP_187016836.1">
    <property type="nucleotide sequence ID" value="NZ_JACRUK010000002.1"/>
</dbReference>
<dbReference type="Gene3D" id="3.30.565.10">
    <property type="entry name" value="Histidine kinase-like ATPase, C-terminal domain"/>
    <property type="match status" value="1"/>
</dbReference>
<dbReference type="Pfam" id="PF13426">
    <property type="entry name" value="PAS_9"/>
    <property type="match status" value="1"/>
</dbReference>
<dbReference type="PROSITE" id="PS50109">
    <property type="entry name" value="HIS_KIN"/>
    <property type="match status" value="1"/>
</dbReference>
<name>A0A923MX53_9FLAO</name>